<reference evidence="5" key="1">
    <citation type="submission" date="2019-04" db="EMBL/GenBank/DDBJ databases">
        <title>Friends and foes A comparative genomics studyof 23 Aspergillus species from section Flavi.</title>
        <authorList>
            <consortium name="DOE Joint Genome Institute"/>
            <person name="Kjaerbolling I."/>
            <person name="Vesth T."/>
            <person name="Frisvad J.C."/>
            <person name="Nybo J.L."/>
            <person name="Theobald S."/>
            <person name="Kildgaard S."/>
            <person name="Isbrandt T."/>
            <person name="Kuo A."/>
            <person name="Sato A."/>
            <person name="Lyhne E.K."/>
            <person name="Kogle M.E."/>
            <person name="Wiebenga A."/>
            <person name="Kun R.S."/>
            <person name="Lubbers R.J."/>
            <person name="Makela M.R."/>
            <person name="Barry K."/>
            <person name="Chovatia M."/>
            <person name="Clum A."/>
            <person name="Daum C."/>
            <person name="Haridas S."/>
            <person name="He G."/>
            <person name="LaButti K."/>
            <person name="Lipzen A."/>
            <person name="Mondo S."/>
            <person name="Riley R."/>
            <person name="Salamov A."/>
            <person name="Simmons B.A."/>
            <person name="Magnuson J.K."/>
            <person name="Henrissat B."/>
            <person name="Mortensen U.H."/>
            <person name="Larsen T.O."/>
            <person name="Devries R.P."/>
            <person name="Grigoriev I.V."/>
            <person name="Machida M."/>
            <person name="Baker S.E."/>
            <person name="Andersen M.R."/>
        </authorList>
    </citation>
    <scope>NUCLEOTIDE SEQUENCE [LARGE SCALE GENOMIC DNA]</scope>
    <source>
        <strain evidence="5">CBS 130017</strain>
    </source>
</reference>
<dbReference type="PRINTS" id="PR00081">
    <property type="entry name" value="GDHRDH"/>
</dbReference>
<accession>A0A5N6XGB8</accession>
<dbReference type="Gene3D" id="3.40.50.720">
    <property type="entry name" value="NAD(P)-binding Rossmann-like Domain"/>
    <property type="match status" value="1"/>
</dbReference>
<organism evidence="4 5">
    <name type="scientific">Aspergillus sergii</name>
    <dbReference type="NCBI Taxonomy" id="1034303"/>
    <lineage>
        <taxon>Eukaryota</taxon>
        <taxon>Fungi</taxon>
        <taxon>Dikarya</taxon>
        <taxon>Ascomycota</taxon>
        <taxon>Pezizomycotina</taxon>
        <taxon>Eurotiomycetes</taxon>
        <taxon>Eurotiomycetidae</taxon>
        <taxon>Eurotiales</taxon>
        <taxon>Aspergillaceae</taxon>
        <taxon>Aspergillus</taxon>
        <taxon>Aspergillus subgen. Circumdati</taxon>
    </lineage>
</organism>
<proteinExistence type="inferred from homology"/>
<dbReference type="CDD" id="cd05233">
    <property type="entry name" value="SDR_c"/>
    <property type="match status" value="1"/>
</dbReference>
<dbReference type="EMBL" id="ML741769">
    <property type="protein sequence ID" value="KAE8331416.1"/>
    <property type="molecule type" value="Genomic_DNA"/>
</dbReference>
<dbReference type="InterPro" id="IPR020904">
    <property type="entry name" value="Sc_DH/Rdtase_CS"/>
</dbReference>
<keyword evidence="5" id="KW-1185">Reference proteome</keyword>
<keyword evidence="2" id="KW-0521">NADP</keyword>
<sequence length="261" mass="27733">MPPSHLTSKVVFVTGATAGLGKAIACRFLEAGASVITCGTNEERMKSTIAELSAKGTFRGILADLSSSEAIGTLFKQLRDEFGRLDILINNAGIMDQFDGVGSLDPTLWDRIIAVNLTAPFLLSRLAVQHYLEQEEPRGQILNIISMAGKVGLGAGAAYTASKHGLVGLTKNTASYYGEKGIRCNGIIVGPMRTNVRCAFADRKNEEGCNRIMGLLQSMKVNHCDIDEVADLCVSLTAGPGSRQINGALINVDKGWGSLMG</sequence>
<dbReference type="AlphaFoldDB" id="A0A5N6XGB8"/>
<evidence type="ECO:0000256" key="3">
    <source>
        <dbReference type="RuleBase" id="RU000363"/>
    </source>
</evidence>
<evidence type="ECO:0000313" key="4">
    <source>
        <dbReference type="EMBL" id="KAE8331416.1"/>
    </source>
</evidence>
<dbReference type="Pfam" id="PF00106">
    <property type="entry name" value="adh_short"/>
    <property type="match status" value="1"/>
</dbReference>
<evidence type="ECO:0000256" key="1">
    <source>
        <dbReference type="ARBA" id="ARBA00006484"/>
    </source>
</evidence>
<dbReference type="PANTHER" id="PTHR42760">
    <property type="entry name" value="SHORT-CHAIN DEHYDROGENASES/REDUCTASES FAMILY MEMBER"/>
    <property type="match status" value="1"/>
</dbReference>
<dbReference type="InterPro" id="IPR036291">
    <property type="entry name" value="NAD(P)-bd_dom_sf"/>
</dbReference>
<dbReference type="InterPro" id="IPR002347">
    <property type="entry name" value="SDR_fam"/>
</dbReference>
<gene>
    <name evidence="4" type="ORF">BDV39DRAFT_189821</name>
</gene>
<dbReference type="GO" id="GO:0006633">
    <property type="term" value="P:fatty acid biosynthetic process"/>
    <property type="evidence" value="ECO:0007669"/>
    <property type="project" value="TreeGrafter"/>
</dbReference>
<protein>
    <recommendedName>
        <fullName evidence="6">NAD(P)-binding protein</fullName>
    </recommendedName>
</protein>
<evidence type="ECO:0000313" key="5">
    <source>
        <dbReference type="Proteomes" id="UP000325945"/>
    </source>
</evidence>
<dbReference type="PRINTS" id="PR00080">
    <property type="entry name" value="SDRFAMILY"/>
</dbReference>
<evidence type="ECO:0008006" key="6">
    <source>
        <dbReference type="Google" id="ProtNLM"/>
    </source>
</evidence>
<dbReference type="Proteomes" id="UP000325945">
    <property type="component" value="Unassembled WGS sequence"/>
</dbReference>
<dbReference type="GO" id="GO:0044550">
    <property type="term" value="P:secondary metabolite biosynthetic process"/>
    <property type="evidence" value="ECO:0007669"/>
    <property type="project" value="UniProtKB-ARBA"/>
</dbReference>
<name>A0A5N6XGB8_9EURO</name>
<evidence type="ECO:0000256" key="2">
    <source>
        <dbReference type="ARBA" id="ARBA00022857"/>
    </source>
</evidence>
<dbReference type="GO" id="GO:0016616">
    <property type="term" value="F:oxidoreductase activity, acting on the CH-OH group of donors, NAD or NADP as acceptor"/>
    <property type="evidence" value="ECO:0007669"/>
    <property type="project" value="TreeGrafter"/>
</dbReference>
<dbReference type="PROSITE" id="PS00061">
    <property type="entry name" value="ADH_SHORT"/>
    <property type="match status" value="1"/>
</dbReference>
<dbReference type="PANTHER" id="PTHR42760:SF127">
    <property type="entry name" value="3-KETOACYL-ACYL CARRIER PROTEIN REDUCTASE-RELATED"/>
    <property type="match status" value="1"/>
</dbReference>
<dbReference type="GO" id="GO:0048038">
    <property type="term" value="F:quinone binding"/>
    <property type="evidence" value="ECO:0007669"/>
    <property type="project" value="TreeGrafter"/>
</dbReference>
<comment type="similarity">
    <text evidence="1 3">Belongs to the short-chain dehydrogenases/reductases (SDR) family.</text>
</comment>
<dbReference type="FunFam" id="3.40.50.720:FF:000084">
    <property type="entry name" value="Short-chain dehydrogenase reductase"/>
    <property type="match status" value="1"/>
</dbReference>
<dbReference type="SUPFAM" id="SSF51735">
    <property type="entry name" value="NAD(P)-binding Rossmann-fold domains"/>
    <property type="match status" value="1"/>
</dbReference>